<proteinExistence type="predicted"/>
<accession>A0A4S8LG28</accession>
<evidence type="ECO:0000313" key="1">
    <source>
        <dbReference type="EMBL" id="THU87683.1"/>
    </source>
</evidence>
<gene>
    <name evidence="1" type="ORF">K435DRAFT_588600</name>
</gene>
<reference evidence="1 2" key="1">
    <citation type="journal article" date="2019" name="Nat. Ecol. Evol.">
        <title>Megaphylogeny resolves global patterns of mushroom evolution.</title>
        <authorList>
            <person name="Varga T."/>
            <person name="Krizsan K."/>
            <person name="Foldi C."/>
            <person name="Dima B."/>
            <person name="Sanchez-Garcia M."/>
            <person name="Sanchez-Ramirez S."/>
            <person name="Szollosi G.J."/>
            <person name="Szarkandi J.G."/>
            <person name="Papp V."/>
            <person name="Albert L."/>
            <person name="Andreopoulos W."/>
            <person name="Angelini C."/>
            <person name="Antonin V."/>
            <person name="Barry K.W."/>
            <person name="Bougher N.L."/>
            <person name="Buchanan P."/>
            <person name="Buyck B."/>
            <person name="Bense V."/>
            <person name="Catcheside P."/>
            <person name="Chovatia M."/>
            <person name="Cooper J."/>
            <person name="Damon W."/>
            <person name="Desjardin D."/>
            <person name="Finy P."/>
            <person name="Geml J."/>
            <person name="Haridas S."/>
            <person name="Hughes K."/>
            <person name="Justo A."/>
            <person name="Karasinski D."/>
            <person name="Kautmanova I."/>
            <person name="Kiss B."/>
            <person name="Kocsube S."/>
            <person name="Kotiranta H."/>
            <person name="LaButti K.M."/>
            <person name="Lechner B.E."/>
            <person name="Liimatainen K."/>
            <person name="Lipzen A."/>
            <person name="Lukacs Z."/>
            <person name="Mihaltcheva S."/>
            <person name="Morgado L.N."/>
            <person name="Niskanen T."/>
            <person name="Noordeloos M.E."/>
            <person name="Ohm R.A."/>
            <person name="Ortiz-Santana B."/>
            <person name="Ovrebo C."/>
            <person name="Racz N."/>
            <person name="Riley R."/>
            <person name="Savchenko A."/>
            <person name="Shiryaev A."/>
            <person name="Soop K."/>
            <person name="Spirin V."/>
            <person name="Szebenyi C."/>
            <person name="Tomsovsky M."/>
            <person name="Tulloss R.E."/>
            <person name="Uehling J."/>
            <person name="Grigoriev I.V."/>
            <person name="Vagvolgyi C."/>
            <person name="Papp T."/>
            <person name="Martin F.M."/>
            <person name="Miettinen O."/>
            <person name="Hibbett D.S."/>
            <person name="Nagy L.G."/>
        </authorList>
    </citation>
    <scope>NUCLEOTIDE SEQUENCE [LARGE SCALE GENOMIC DNA]</scope>
    <source>
        <strain evidence="1 2">CBS 962.96</strain>
    </source>
</reference>
<dbReference type="SUPFAM" id="SSF50911">
    <property type="entry name" value="Mannose 6-phosphate receptor domain"/>
    <property type="match status" value="1"/>
</dbReference>
<dbReference type="EMBL" id="ML179440">
    <property type="protein sequence ID" value="THU87683.1"/>
    <property type="molecule type" value="Genomic_DNA"/>
</dbReference>
<sequence length="79" mass="8721">TAAAALEERSCTIHDQDGNFYDLNPLSANSDYEFTSPGGHRFVLNVCRPIHGETWNLQVDDPADVAGFIRRDHGDFSIG</sequence>
<dbReference type="OrthoDB" id="4504960at2759"/>
<feature type="non-terminal residue" evidence="1">
    <location>
        <position position="79"/>
    </location>
</feature>
<keyword evidence="2" id="KW-1185">Reference proteome</keyword>
<organism evidence="1 2">
    <name type="scientific">Dendrothele bispora (strain CBS 962.96)</name>
    <dbReference type="NCBI Taxonomy" id="1314807"/>
    <lineage>
        <taxon>Eukaryota</taxon>
        <taxon>Fungi</taxon>
        <taxon>Dikarya</taxon>
        <taxon>Basidiomycota</taxon>
        <taxon>Agaricomycotina</taxon>
        <taxon>Agaricomycetes</taxon>
        <taxon>Agaricomycetidae</taxon>
        <taxon>Agaricales</taxon>
        <taxon>Agaricales incertae sedis</taxon>
        <taxon>Dendrothele</taxon>
    </lineage>
</organism>
<protein>
    <submittedName>
        <fullName evidence="1">Uncharacterized protein</fullName>
    </submittedName>
</protein>
<dbReference type="InterPro" id="IPR009011">
    <property type="entry name" value="Man6P_isomerase_rcpt-bd_dom_sf"/>
</dbReference>
<dbReference type="Gene3D" id="2.70.130.10">
    <property type="entry name" value="Mannose-6-phosphate receptor binding domain"/>
    <property type="match status" value="1"/>
</dbReference>
<evidence type="ECO:0000313" key="2">
    <source>
        <dbReference type="Proteomes" id="UP000297245"/>
    </source>
</evidence>
<dbReference type="AlphaFoldDB" id="A0A4S8LG28"/>
<feature type="non-terminal residue" evidence="1">
    <location>
        <position position="1"/>
    </location>
</feature>
<dbReference type="Proteomes" id="UP000297245">
    <property type="component" value="Unassembled WGS sequence"/>
</dbReference>
<name>A0A4S8LG28_DENBC</name>